<dbReference type="RefSeq" id="WP_156138268.1">
    <property type="nucleotide sequence ID" value="NZ_BAABGR010000015.1"/>
</dbReference>
<keyword evidence="1" id="KW-0732">Signal</keyword>
<feature type="signal peptide" evidence="1">
    <location>
        <begin position="1"/>
        <end position="18"/>
    </location>
</feature>
<dbReference type="Proteomes" id="UP001500394">
    <property type="component" value="Unassembled WGS sequence"/>
</dbReference>
<gene>
    <name evidence="2" type="ORF">GCM10023173_16090</name>
</gene>
<sequence>MRLLFTFLLFLQSITLFGQDTVSNKLDDLQLIKQFIAELANENKRADVVLSQYVQVNNPGEELYDYLEASLEEIRINLMTKNIEDIQYIPYAQMPRKEIKDIDLEGLNSDNIYFLKYRGRHLLALYVEKDKIASFTLVSKGYNKAHFVLY</sequence>
<organism evidence="2 3">
    <name type="scientific">Sphingobacterium thermophilum</name>
    <dbReference type="NCBI Taxonomy" id="768534"/>
    <lineage>
        <taxon>Bacteria</taxon>
        <taxon>Pseudomonadati</taxon>
        <taxon>Bacteroidota</taxon>
        <taxon>Sphingobacteriia</taxon>
        <taxon>Sphingobacteriales</taxon>
        <taxon>Sphingobacteriaceae</taxon>
        <taxon>Sphingobacterium</taxon>
    </lineage>
</organism>
<name>A0ABP8R2J1_9SPHI</name>
<keyword evidence="3" id="KW-1185">Reference proteome</keyword>
<evidence type="ECO:0008006" key="4">
    <source>
        <dbReference type="Google" id="ProtNLM"/>
    </source>
</evidence>
<accession>A0ABP8R2J1</accession>
<proteinExistence type="predicted"/>
<evidence type="ECO:0000256" key="1">
    <source>
        <dbReference type="SAM" id="SignalP"/>
    </source>
</evidence>
<comment type="caution">
    <text evidence="2">The sequence shown here is derived from an EMBL/GenBank/DDBJ whole genome shotgun (WGS) entry which is preliminary data.</text>
</comment>
<protein>
    <recommendedName>
        <fullName evidence="4">DUF4252 domain-containing protein</fullName>
    </recommendedName>
</protein>
<feature type="chain" id="PRO_5045945534" description="DUF4252 domain-containing protein" evidence="1">
    <location>
        <begin position="19"/>
        <end position="150"/>
    </location>
</feature>
<reference evidence="3" key="1">
    <citation type="journal article" date="2019" name="Int. J. Syst. Evol. Microbiol.">
        <title>The Global Catalogue of Microorganisms (GCM) 10K type strain sequencing project: providing services to taxonomists for standard genome sequencing and annotation.</title>
        <authorList>
            <consortium name="The Broad Institute Genomics Platform"/>
            <consortium name="The Broad Institute Genome Sequencing Center for Infectious Disease"/>
            <person name="Wu L."/>
            <person name="Ma J."/>
        </authorList>
    </citation>
    <scope>NUCLEOTIDE SEQUENCE [LARGE SCALE GENOMIC DNA]</scope>
    <source>
        <strain evidence="3">JCM 17858</strain>
    </source>
</reference>
<evidence type="ECO:0000313" key="3">
    <source>
        <dbReference type="Proteomes" id="UP001500394"/>
    </source>
</evidence>
<evidence type="ECO:0000313" key="2">
    <source>
        <dbReference type="EMBL" id="GAA4516564.1"/>
    </source>
</evidence>
<dbReference type="EMBL" id="BAABGR010000015">
    <property type="protein sequence ID" value="GAA4516564.1"/>
    <property type="molecule type" value="Genomic_DNA"/>
</dbReference>